<comment type="subcellular location">
    <subcellularLocation>
        <location evidence="1">Bacterial flagellum</location>
    </subcellularLocation>
    <subcellularLocation>
        <location evidence="2">Secreted</location>
    </subcellularLocation>
</comment>
<dbReference type="GO" id="GO:0005576">
    <property type="term" value="C:extracellular region"/>
    <property type="evidence" value="ECO:0007669"/>
    <property type="project" value="UniProtKB-SubCell"/>
</dbReference>
<dbReference type="GO" id="GO:0005198">
    <property type="term" value="F:structural molecule activity"/>
    <property type="evidence" value="ECO:0007669"/>
    <property type="project" value="UniProtKB-UniRule"/>
</dbReference>
<dbReference type="Proteomes" id="UP000094626">
    <property type="component" value="Plasmid pSA2"/>
</dbReference>
<evidence type="ECO:0000259" key="5">
    <source>
        <dbReference type="Pfam" id="PF00669"/>
    </source>
</evidence>
<protein>
    <recommendedName>
        <fullName evidence="5">Flagellin N-terminal domain-containing protein</fullName>
    </recommendedName>
</protein>
<accession>A0A1D8ADX9</accession>
<keyword evidence="7" id="KW-1185">Reference proteome</keyword>
<keyword evidence="6" id="KW-0614">Plasmid</keyword>
<evidence type="ECO:0000313" key="7">
    <source>
        <dbReference type="Proteomes" id="UP000094626"/>
    </source>
</evidence>
<keyword evidence="4" id="KW-0975">Bacterial flagellum</keyword>
<evidence type="ECO:0000313" key="6">
    <source>
        <dbReference type="EMBL" id="AOR80324.1"/>
    </source>
</evidence>
<feature type="domain" description="Flagellin N-terminal" evidence="5">
    <location>
        <begin position="4"/>
        <end position="140"/>
    </location>
</feature>
<organism evidence="6 7">
    <name type="scientific">Novosphingobium resinovorum</name>
    <dbReference type="NCBI Taxonomy" id="158500"/>
    <lineage>
        <taxon>Bacteria</taxon>
        <taxon>Pseudomonadati</taxon>
        <taxon>Pseudomonadota</taxon>
        <taxon>Alphaproteobacteria</taxon>
        <taxon>Sphingomonadales</taxon>
        <taxon>Sphingomonadaceae</taxon>
        <taxon>Novosphingobium</taxon>
    </lineage>
</organism>
<comment type="similarity">
    <text evidence="3">Belongs to the bacterial flagellin family.</text>
</comment>
<dbReference type="PANTHER" id="PTHR42792">
    <property type="entry name" value="FLAGELLIN"/>
    <property type="match status" value="1"/>
</dbReference>
<reference evidence="7" key="1">
    <citation type="journal article" date="2017" name="J. Biotechnol.">
        <title>Complete genome sequence of Novosphingobium resinovorum SA1, a versatile xenobiotic-degrading bacterium capable of utilizing sulfanilic acid.</title>
        <authorList>
            <person name="Hegedus B."/>
            <person name="Kos P.B."/>
            <person name="Balint B."/>
            <person name="Maroti G."/>
            <person name="Gan H.M."/>
            <person name="Perei K."/>
            <person name="Rakhely G."/>
        </authorList>
    </citation>
    <scope>NUCLEOTIDE SEQUENCE [LARGE SCALE GENOMIC DNA]</scope>
    <source>
        <strain evidence="7">SA1</strain>
    </source>
</reference>
<evidence type="ECO:0000256" key="4">
    <source>
        <dbReference type="ARBA" id="ARBA00023143"/>
    </source>
</evidence>
<proteinExistence type="inferred from homology"/>
<dbReference type="SUPFAM" id="SSF64518">
    <property type="entry name" value="Phase 1 flagellin"/>
    <property type="match status" value="1"/>
</dbReference>
<dbReference type="Pfam" id="PF00669">
    <property type="entry name" value="Flagellin_N"/>
    <property type="match status" value="1"/>
</dbReference>
<evidence type="ECO:0000256" key="1">
    <source>
        <dbReference type="ARBA" id="ARBA00004365"/>
    </source>
</evidence>
<evidence type="ECO:0000256" key="3">
    <source>
        <dbReference type="ARBA" id="ARBA00005709"/>
    </source>
</evidence>
<dbReference type="Gene3D" id="1.20.1330.10">
    <property type="entry name" value="f41 fragment of flagellin, N-terminal domain"/>
    <property type="match status" value="2"/>
</dbReference>
<dbReference type="RefSeq" id="WP_069709727.1">
    <property type="nucleotide sequence ID" value="NZ_CP017077.1"/>
</dbReference>
<dbReference type="KEGG" id="nre:BES08_25885"/>
<geneLocation type="plasmid" evidence="6 7">
    <name>pSA2</name>
</geneLocation>
<dbReference type="InterPro" id="IPR001029">
    <property type="entry name" value="Flagellin_N"/>
</dbReference>
<name>A0A1D8ADX9_9SPHN</name>
<gene>
    <name evidence="6" type="ORF">BES08_25885</name>
</gene>
<dbReference type="InterPro" id="IPR001492">
    <property type="entry name" value="Flagellin"/>
</dbReference>
<sequence length="629" mass="65319">MSSILTNAGAMTALRVLGTVNADLKVTQGSLTSGLAVSGARDDSAKFVRAQGLRGEILMQQTLGDGLNRWKSTTDVAIAGAQTVSDLVNQLGAKALLLQSSGSDLSAATAIRKDMEELLGRISAAVDASAFSGVNLLKGKAVTQTTTRTTYSLPDSTINPAHMLSDLVAGGAASAMPPGSDETLVSGTRRLTLPTSDLTPSGFEELINPLAPEDPSYLPITTNAPRTFQVDAGGTSGRINLLVDTGSASFEGSSGAGVVEIWQNGVRVAASGADYVRSSEAVAPGTPEAGPFILSFDYDPENGQDIEIRVPAGNAGLAIEGLQLQDPDLTIPEPVERWKSAIAYQTPAAFDSPLASADPEQVAAARDDPFGERALPEGVVAQFPLDPGPLAAHIDIAFDAYERADTMEIWQGGIRLAATGQPAGTEGAQVGEGAARSGLSVLSFDYDPARGPLTVMVNNSEHDASSAWAVGAISMGPYGSSPASTGDVVKVVASSQTTGRGNVRYDFATDTRGGTERIVSRDLSLRSLGLDPIDWDDPDSLAQKVERASGTVGSALRYFGAHSGSLEVRQHSQTVGIAIATEALGNLVDADMSVQSARIAALRLRQQLAAQTLAITNQQPEFLLALFRT</sequence>
<dbReference type="PANTHER" id="PTHR42792:SF2">
    <property type="entry name" value="FLAGELLIN"/>
    <property type="match status" value="1"/>
</dbReference>
<dbReference type="GO" id="GO:0009288">
    <property type="term" value="C:bacterial-type flagellum"/>
    <property type="evidence" value="ECO:0007669"/>
    <property type="project" value="UniProtKB-SubCell"/>
</dbReference>
<dbReference type="EMBL" id="CP017077">
    <property type="protein sequence ID" value="AOR80324.1"/>
    <property type="molecule type" value="Genomic_DNA"/>
</dbReference>
<dbReference type="AlphaFoldDB" id="A0A1D8ADX9"/>
<evidence type="ECO:0000256" key="2">
    <source>
        <dbReference type="ARBA" id="ARBA00004613"/>
    </source>
</evidence>